<accession>A0ABT5KHM9</accession>
<proteinExistence type="predicted"/>
<feature type="region of interest" description="Disordered" evidence="1">
    <location>
        <begin position="203"/>
        <end position="234"/>
    </location>
</feature>
<keyword evidence="3" id="KW-1185">Reference proteome</keyword>
<organism evidence="2 3">
    <name type="scientific">Roseateles albus</name>
    <dbReference type="NCBI Taxonomy" id="2987525"/>
    <lineage>
        <taxon>Bacteria</taxon>
        <taxon>Pseudomonadati</taxon>
        <taxon>Pseudomonadota</taxon>
        <taxon>Betaproteobacteria</taxon>
        <taxon>Burkholderiales</taxon>
        <taxon>Sphaerotilaceae</taxon>
        <taxon>Roseateles</taxon>
    </lineage>
</organism>
<dbReference type="Proteomes" id="UP001221189">
    <property type="component" value="Unassembled WGS sequence"/>
</dbReference>
<comment type="caution">
    <text evidence="2">The sequence shown here is derived from an EMBL/GenBank/DDBJ whole genome shotgun (WGS) entry which is preliminary data.</text>
</comment>
<evidence type="ECO:0000313" key="3">
    <source>
        <dbReference type="Proteomes" id="UP001221189"/>
    </source>
</evidence>
<name>A0ABT5KHM9_9BURK</name>
<sequence length="234" mass="25718">MFDPGPKSPKNPAVQGFHMPADARIDTVLALLNQRPEFARAGAECVFARDEIAALLKLSGDPWTAAMLAELANARWQAQAVAESTRYEKVVLSLLGTERKREQTLRLMRRAVNRPIELAMLQAQELLSRIQADKMPLTEAARRQMDEDLLSLQSAWLLYSDRLLSAYMQLRDGPVSEPKPSSQALTNPLSTPAAVSAAPSIAMPSVATQSQAQDIAAPSVTPRRRHTDCLPTLH</sequence>
<dbReference type="EMBL" id="JAQQXT010000006">
    <property type="protein sequence ID" value="MDC8772321.1"/>
    <property type="molecule type" value="Genomic_DNA"/>
</dbReference>
<protein>
    <submittedName>
        <fullName evidence="2">Uncharacterized protein</fullName>
    </submittedName>
</protein>
<evidence type="ECO:0000256" key="1">
    <source>
        <dbReference type="SAM" id="MobiDB-lite"/>
    </source>
</evidence>
<evidence type="ECO:0000313" key="2">
    <source>
        <dbReference type="EMBL" id="MDC8772321.1"/>
    </source>
</evidence>
<dbReference type="RefSeq" id="WP_273600516.1">
    <property type="nucleotide sequence ID" value="NZ_JAQQXT010000006.1"/>
</dbReference>
<reference evidence="2 3" key="1">
    <citation type="submission" date="2022-10" db="EMBL/GenBank/DDBJ databases">
        <title>Paucibacter sp. hw1 Genome sequencing.</title>
        <authorList>
            <person name="Park S."/>
        </authorList>
    </citation>
    <scope>NUCLEOTIDE SEQUENCE [LARGE SCALE GENOMIC DNA]</scope>
    <source>
        <strain evidence="3">hw1</strain>
    </source>
</reference>
<gene>
    <name evidence="2" type="ORF">PRZ03_12125</name>
</gene>